<dbReference type="GO" id="GO:0000447">
    <property type="term" value="P:endonucleolytic cleavage in ITS1 to separate SSU-rRNA from 5.8S rRNA and LSU-rRNA from tricistronic rRNA transcript (SSU-rRNA, 5.8S rRNA, LSU-rRNA)"/>
    <property type="evidence" value="ECO:0007669"/>
    <property type="project" value="TreeGrafter"/>
</dbReference>
<dbReference type="GO" id="GO:0005730">
    <property type="term" value="C:nucleolus"/>
    <property type="evidence" value="ECO:0007669"/>
    <property type="project" value="UniProtKB-SubCell"/>
</dbReference>
<evidence type="ECO:0000256" key="5">
    <source>
        <dbReference type="ARBA" id="ARBA00023242"/>
    </source>
</evidence>
<dbReference type="AlphaFoldDB" id="A0A2G8L0M4"/>
<dbReference type="GO" id="GO:0003723">
    <property type="term" value="F:RNA binding"/>
    <property type="evidence" value="ECO:0007669"/>
    <property type="project" value="UniProtKB-UniRule"/>
</dbReference>
<evidence type="ECO:0000259" key="8">
    <source>
        <dbReference type="PROSITE" id="PS50102"/>
    </source>
</evidence>
<evidence type="ECO:0000256" key="2">
    <source>
        <dbReference type="ARBA" id="ARBA00005819"/>
    </source>
</evidence>
<comment type="similarity">
    <text evidence="2">Belongs to the ESF2/ABP1 family.</text>
</comment>
<protein>
    <recommendedName>
        <fullName evidence="3">Activator of basal transcription 1</fullName>
    </recommendedName>
</protein>
<dbReference type="InterPro" id="IPR035979">
    <property type="entry name" value="RBD_domain_sf"/>
</dbReference>
<dbReference type="GO" id="GO:0000472">
    <property type="term" value="P:endonucleolytic cleavage to generate mature 5'-end of SSU-rRNA from (SSU-rRNA, 5.8S rRNA, LSU-rRNA)"/>
    <property type="evidence" value="ECO:0007669"/>
    <property type="project" value="TreeGrafter"/>
</dbReference>
<name>A0A2G8L0M4_STIJA</name>
<dbReference type="InterPro" id="IPR039119">
    <property type="entry name" value="ABT1/Esf2"/>
</dbReference>
<dbReference type="PROSITE" id="PS50102">
    <property type="entry name" value="RRM"/>
    <property type="match status" value="1"/>
</dbReference>
<dbReference type="InterPro" id="IPR000504">
    <property type="entry name" value="RRM_dom"/>
</dbReference>
<keyword evidence="5" id="KW-0539">Nucleus</keyword>
<dbReference type="PANTHER" id="PTHR12311:SF7">
    <property type="entry name" value="ACTIVATOR OF BASAL TRANSCRIPTION 1"/>
    <property type="match status" value="1"/>
</dbReference>
<dbReference type="Proteomes" id="UP000230750">
    <property type="component" value="Unassembled WGS sequence"/>
</dbReference>
<evidence type="ECO:0000256" key="3">
    <source>
        <dbReference type="ARBA" id="ARBA00020737"/>
    </source>
</evidence>
<sequence length="222" mass="26414">MCKMNEGAETLVKSTSEVTKKYKHGVLYLGRVPEKMTPSRVRQMLAKYGEIGRVFLQAEDDYFRQQRRKRGGSKARLYTEGWIEFKKKRTAKRIAASLHNTRMGEKKRDSYYDELWSLKYLPRFKWAHLVERLEFEKQVRIQRGRMELTQAKKETAAYIQNVEQSKRLQKMKEKKEKQGKVWTQGQHEFHQVRTESEINHERPVKQSGKIAKSTLAKIFKKT</sequence>
<dbReference type="STRING" id="307972.A0A2G8L0M4"/>
<evidence type="ECO:0000256" key="6">
    <source>
        <dbReference type="PROSITE-ProRule" id="PRU00176"/>
    </source>
</evidence>
<dbReference type="GO" id="GO:0000480">
    <property type="term" value="P:endonucleolytic cleavage in 5'-ETS of tricistronic rRNA transcript (SSU-rRNA, 5.8S rRNA, LSU-rRNA)"/>
    <property type="evidence" value="ECO:0007669"/>
    <property type="project" value="TreeGrafter"/>
</dbReference>
<comment type="subcellular location">
    <subcellularLocation>
        <location evidence="1">Nucleus</location>
        <location evidence="1">Nucleolus</location>
    </subcellularLocation>
</comment>
<dbReference type="OrthoDB" id="287393at2759"/>
<keyword evidence="10" id="KW-1185">Reference proteome</keyword>
<dbReference type="InterPro" id="IPR034353">
    <property type="entry name" value="ABT1/ESF2_RRM"/>
</dbReference>
<evidence type="ECO:0000256" key="4">
    <source>
        <dbReference type="ARBA" id="ARBA00022884"/>
    </source>
</evidence>
<keyword evidence="4 6" id="KW-0694">RNA-binding</keyword>
<dbReference type="GO" id="GO:0034462">
    <property type="term" value="P:small-subunit processome assembly"/>
    <property type="evidence" value="ECO:0007669"/>
    <property type="project" value="TreeGrafter"/>
</dbReference>
<dbReference type="CDD" id="cd12263">
    <property type="entry name" value="RRM_ABT1_like"/>
    <property type="match status" value="1"/>
</dbReference>
<feature type="domain" description="RRM" evidence="8">
    <location>
        <begin position="25"/>
        <end position="114"/>
    </location>
</feature>
<dbReference type="PANTHER" id="PTHR12311">
    <property type="entry name" value="ACTIVATOR OF BASAL TRANSCRIPTION 1"/>
    <property type="match status" value="1"/>
</dbReference>
<feature type="compositionally biased region" description="Basic and acidic residues" evidence="7">
    <location>
        <begin position="187"/>
        <end position="204"/>
    </location>
</feature>
<evidence type="ECO:0000313" key="9">
    <source>
        <dbReference type="EMBL" id="PIK53791.1"/>
    </source>
</evidence>
<organism evidence="9 10">
    <name type="scientific">Stichopus japonicus</name>
    <name type="common">Sea cucumber</name>
    <dbReference type="NCBI Taxonomy" id="307972"/>
    <lineage>
        <taxon>Eukaryota</taxon>
        <taxon>Metazoa</taxon>
        <taxon>Echinodermata</taxon>
        <taxon>Eleutherozoa</taxon>
        <taxon>Echinozoa</taxon>
        <taxon>Holothuroidea</taxon>
        <taxon>Aspidochirotacea</taxon>
        <taxon>Aspidochirotida</taxon>
        <taxon>Stichopodidae</taxon>
        <taxon>Apostichopus</taxon>
    </lineage>
</organism>
<comment type="caution">
    <text evidence="9">The sequence shown here is derived from an EMBL/GenBank/DDBJ whole genome shotgun (WGS) entry which is preliminary data.</text>
</comment>
<dbReference type="SUPFAM" id="SSF54928">
    <property type="entry name" value="RNA-binding domain, RBD"/>
    <property type="match status" value="1"/>
</dbReference>
<dbReference type="EMBL" id="MRZV01000273">
    <property type="protein sequence ID" value="PIK53791.1"/>
    <property type="molecule type" value="Genomic_DNA"/>
</dbReference>
<evidence type="ECO:0000256" key="7">
    <source>
        <dbReference type="SAM" id="MobiDB-lite"/>
    </source>
</evidence>
<feature type="region of interest" description="Disordered" evidence="7">
    <location>
        <begin position="177"/>
        <end position="209"/>
    </location>
</feature>
<evidence type="ECO:0000256" key="1">
    <source>
        <dbReference type="ARBA" id="ARBA00004604"/>
    </source>
</evidence>
<proteinExistence type="inferred from homology"/>
<dbReference type="Gene3D" id="3.30.70.330">
    <property type="match status" value="1"/>
</dbReference>
<gene>
    <name evidence="9" type="ORF">BSL78_09285</name>
</gene>
<evidence type="ECO:0000313" key="10">
    <source>
        <dbReference type="Proteomes" id="UP000230750"/>
    </source>
</evidence>
<reference evidence="9 10" key="1">
    <citation type="journal article" date="2017" name="PLoS Biol.">
        <title>The sea cucumber genome provides insights into morphological evolution and visceral regeneration.</title>
        <authorList>
            <person name="Zhang X."/>
            <person name="Sun L."/>
            <person name="Yuan J."/>
            <person name="Sun Y."/>
            <person name="Gao Y."/>
            <person name="Zhang L."/>
            <person name="Li S."/>
            <person name="Dai H."/>
            <person name="Hamel J.F."/>
            <person name="Liu C."/>
            <person name="Yu Y."/>
            <person name="Liu S."/>
            <person name="Lin W."/>
            <person name="Guo K."/>
            <person name="Jin S."/>
            <person name="Xu P."/>
            <person name="Storey K.B."/>
            <person name="Huan P."/>
            <person name="Zhang T."/>
            <person name="Zhou Y."/>
            <person name="Zhang J."/>
            <person name="Lin C."/>
            <person name="Li X."/>
            <person name="Xing L."/>
            <person name="Huo D."/>
            <person name="Sun M."/>
            <person name="Wang L."/>
            <person name="Mercier A."/>
            <person name="Li F."/>
            <person name="Yang H."/>
            <person name="Xiang J."/>
        </authorList>
    </citation>
    <scope>NUCLEOTIDE SEQUENCE [LARGE SCALE GENOMIC DNA]</scope>
    <source>
        <strain evidence="9">Shaxun</strain>
        <tissue evidence="9">Muscle</tissue>
    </source>
</reference>
<accession>A0A2G8L0M4</accession>
<dbReference type="InterPro" id="IPR012677">
    <property type="entry name" value="Nucleotide-bd_a/b_plait_sf"/>
</dbReference>